<evidence type="ECO:0000313" key="3">
    <source>
        <dbReference type="Proteomes" id="UP000276899"/>
    </source>
</evidence>
<dbReference type="AlphaFoldDB" id="A0A3S4WG96"/>
<gene>
    <name evidence="2" type="ORF">NCTC11923_00855</name>
</gene>
<dbReference type="PANTHER" id="PTHR21174">
    <property type="match status" value="1"/>
</dbReference>
<feature type="compositionally biased region" description="Low complexity" evidence="1">
    <location>
        <begin position="292"/>
        <end position="303"/>
    </location>
</feature>
<evidence type="ECO:0000313" key="2">
    <source>
        <dbReference type="EMBL" id="VEG74231.1"/>
    </source>
</evidence>
<organism evidence="2 3">
    <name type="scientific">Actinomyces slackii</name>
    <dbReference type="NCBI Taxonomy" id="52774"/>
    <lineage>
        <taxon>Bacteria</taxon>
        <taxon>Bacillati</taxon>
        <taxon>Actinomycetota</taxon>
        <taxon>Actinomycetes</taxon>
        <taxon>Actinomycetales</taxon>
        <taxon>Actinomycetaceae</taxon>
        <taxon>Actinomyces</taxon>
    </lineage>
</organism>
<dbReference type="SUPFAM" id="SSF109604">
    <property type="entry name" value="HD-domain/PDEase-like"/>
    <property type="match status" value="1"/>
</dbReference>
<dbReference type="STRING" id="1278298.GCA_000428685_02249"/>
<dbReference type="InterPro" id="IPR009218">
    <property type="entry name" value="HD_phosphohydro"/>
</dbReference>
<dbReference type="KEGG" id="asla:NCTC11923_00855"/>
<dbReference type="Proteomes" id="UP000276899">
    <property type="component" value="Chromosome"/>
</dbReference>
<protein>
    <submittedName>
        <fullName evidence="2">Uncharacterized protein conserved in bacteria</fullName>
    </submittedName>
</protein>
<proteinExistence type="predicted"/>
<keyword evidence="3" id="KW-1185">Reference proteome</keyword>
<feature type="compositionally biased region" description="Basic and acidic residues" evidence="1">
    <location>
        <begin position="272"/>
        <end position="282"/>
    </location>
</feature>
<feature type="region of interest" description="Disordered" evidence="1">
    <location>
        <begin position="244"/>
        <end position="357"/>
    </location>
</feature>
<feature type="compositionally biased region" description="Basic and acidic residues" evidence="1">
    <location>
        <begin position="375"/>
        <end position="399"/>
    </location>
</feature>
<sequence>MGVNDAPQWLLPAFSRSVRALGATADAEQIRAAGEHLVALWSTPDRRFHTLRHVIDMLARVDELADESHDPDLMRVATWYHGCVFSADTVQVRVRNGGEDEMASAQFAAQDLQALGVPPEAVERVCSLIVNLKRHTLTAEDIDAMALIDADLGTLAVDPQTYKEYLRLLREEYAHIPQAEYLRARLAITTRLLGRDRLFRSPLGERWELPARQNLEAEAARVSAKLEALSPGDAEQCAQVGHVADPSADQPTSRQGSAADPSLCSLSEEPDDGPRSCIEQRPRGASADEPGQTQTQAQTQAQAEHSASPLPPRVVAPAGAPRLERSGAPSAASPRTPADGVPVGGLRKEGKGMSHAASMESCIEDLDRLLSAPRAGEERGISRHAQAAEERERMAETVRQRAQAARAAREARTGEIAPITEEIVDDGAGDL</sequence>
<dbReference type="Gene3D" id="1.10.3210.10">
    <property type="entry name" value="Hypothetical protein af1432"/>
    <property type="match status" value="1"/>
</dbReference>
<evidence type="ECO:0000256" key="1">
    <source>
        <dbReference type="SAM" id="MobiDB-lite"/>
    </source>
</evidence>
<dbReference type="EMBL" id="LR134363">
    <property type="protein sequence ID" value="VEG74231.1"/>
    <property type="molecule type" value="Genomic_DNA"/>
</dbReference>
<feature type="region of interest" description="Disordered" evidence="1">
    <location>
        <begin position="374"/>
        <end position="431"/>
    </location>
</feature>
<feature type="compositionally biased region" description="Acidic residues" evidence="1">
    <location>
        <begin position="422"/>
        <end position="431"/>
    </location>
</feature>
<name>A0A3S4WG96_9ACTO</name>
<reference evidence="2 3" key="1">
    <citation type="submission" date="2018-12" db="EMBL/GenBank/DDBJ databases">
        <authorList>
            <consortium name="Pathogen Informatics"/>
        </authorList>
    </citation>
    <scope>NUCLEOTIDE SEQUENCE [LARGE SCALE GENOMIC DNA]</scope>
    <source>
        <strain evidence="2 3">NCTC11923</strain>
    </source>
</reference>
<accession>A0A3S4WG96</accession>
<dbReference type="PANTHER" id="PTHR21174:SF0">
    <property type="entry name" value="HD PHOSPHOHYDROLASE FAMILY PROTEIN-RELATED"/>
    <property type="match status" value="1"/>
</dbReference>
<dbReference type="RefSeq" id="WP_026427208.1">
    <property type="nucleotide sequence ID" value="NZ_CBCRWE010000107.1"/>
</dbReference>